<dbReference type="SUPFAM" id="SSF81321">
    <property type="entry name" value="Family A G protein-coupled receptor-like"/>
    <property type="match status" value="1"/>
</dbReference>
<evidence type="ECO:0000256" key="13">
    <source>
        <dbReference type="ARBA" id="ARBA00029815"/>
    </source>
</evidence>
<dbReference type="GO" id="GO:0004960">
    <property type="term" value="F:thromboxane receptor activity"/>
    <property type="evidence" value="ECO:0007669"/>
    <property type="project" value="InterPro"/>
</dbReference>
<dbReference type="InterPro" id="IPR008365">
    <property type="entry name" value="Prostanoid_rcpt"/>
</dbReference>
<feature type="domain" description="G-protein coupled receptors family 1 profile" evidence="15">
    <location>
        <begin position="225"/>
        <end position="451"/>
    </location>
</feature>
<proteinExistence type="predicted"/>
<evidence type="ECO:0000313" key="16">
    <source>
        <dbReference type="EMBL" id="ROL47746.1"/>
    </source>
</evidence>
<dbReference type="AlphaFoldDB" id="A0A3N0YNF9"/>
<evidence type="ECO:0000256" key="6">
    <source>
        <dbReference type="ARBA" id="ARBA00022989"/>
    </source>
</evidence>
<dbReference type="PROSITE" id="PS50262">
    <property type="entry name" value="G_PROTEIN_RECEP_F1_2"/>
    <property type="match status" value="1"/>
</dbReference>
<keyword evidence="7" id="KW-0297">G-protein coupled receptor</keyword>
<evidence type="ECO:0000256" key="10">
    <source>
        <dbReference type="ARBA" id="ARBA00023170"/>
    </source>
</evidence>
<evidence type="ECO:0000259" key="15">
    <source>
        <dbReference type="PROSITE" id="PS50262"/>
    </source>
</evidence>
<dbReference type="Pfam" id="PF00001">
    <property type="entry name" value="7tm_1"/>
    <property type="match status" value="1"/>
</dbReference>
<accession>A0A3N0YNF9</accession>
<feature type="transmembrane region" description="Helical" evidence="14">
    <location>
        <begin position="381"/>
        <end position="410"/>
    </location>
</feature>
<protein>
    <recommendedName>
        <fullName evidence="2">Thromboxane A2 receptor</fullName>
    </recommendedName>
    <alternativeName>
        <fullName evidence="13">Prostanoid TP receptor</fullName>
    </alternativeName>
</protein>
<evidence type="ECO:0000256" key="4">
    <source>
        <dbReference type="ARBA" id="ARBA00022553"/>
    </source>
</evidence>
<feature type="transmembrane region" description="Helical" evidence="14">
    <location>
        <begin position="246"/>
        <end position="272"/>
    </location>
</feature>
<evidence type="ECO:0000256" key="8">
    <source>
        <dbReference type="ARBA" id="ARBA00023136"/>
    </source>
</evidence>
<dbReference type="GO" id="GO:0006954">
    <property type="term" value="P:inflammatory response"/>
    <property type="evidence" value="ECO:0007669"/>
    <property type="project" value="TreeGrafter"/>
</dbReference>
<keyword evidence="4" id="KW-0597">Phosphoprotein</keyword>
<dbReference type="PRINTS" id="PR00429">
    <property type="entry name" value="THROMBOXANER"/>
</dbReference>
<feature type="transmembrane region" description="Helical" evidence="14">
    <location>
        <begin position="471"/>
        <end position="493"/>
    </location>
</feature>
<dbReference type="GO" id="GO:0004958">
    <property type="term" value="F:prostaglandin F receptor activity"/>
    <property type="evidence" value="ECO:0007669"/>
    <property type="project" value="TreeGrafter"/>
</dbReference>
<feature type="transmembrane region" description="Helical" evidence="14">
    <location>
        <begin position="215"/>
        <end position="234"/>
    </location>
</feature>
<dbReference type="EMBL" id="RJVU01035287">
    <property type="protein sequence ID" value="ROL47746.1"/>
    <property type="molecule type" value="Genomic_DNA"/>
</dbReference>
<dbReference type="OrthoDB" id="8949984at2759"/>
<dbReference type="Proteomes" id="UP000281406">
    <property type="component" value="Unassembled WGS sequence"/>
</dbReference>
<evidence type="ECO:0000256" key="14">
    <source>
        <dbReference type="SAM" id="Phobius"/>
    </source>
</evidence>
<dbReference type="PROSITE" id="PS00237">
    <property type="entry name" value="G_PROTEIN_RECEP_F1_1"/>
    <property type="match status" value="1"/>
</dbReference>
<dbReference type="InterPro" id="IPR001105">
    <property type="entry name" value="Thbox_rcpt"/>
</dbReference>
<keyword evidence="17" id="KW-1185">Reference proteome</keyword>
<evidence type="ECO:0000256" key="2">
    <source>
        <dbReference type="ARBA" id="ARBA00017628"/>
    </source>
</evidence>
<organism evidence="16 17">
    <name type="scientific">Anabarilius grahami</name>
    <name type="common">Kanglang fish</name>
    <name type="synonym">Barilius grahami</name>
    <dbReference type="NCBI Taxonomy" id="495550"/>
    <lineage>
        <taxon>Eukaryota</taxon>
        <taxon>Metazoa</taxon>
        <taxon>Chordata</taxon>
        <taxon>Craniata</taxon>
        <taxon>Vertebrata</taxon>
        <taxon>Euteleostomi</taxon>
        <taxon>Actinopterygii</taxon>
        <taxon>Neopterygii</taxon>
        <taxon>Teleostei</taxon>
        <taxon>Ostariophysi</taxon>
        <taxon>Cypriniformes</taxon>
        <taxon>Xenocyprididae</taxon>
        <taxon>Xenocypridinae</taxon>
        <taxon>Xenocypridinae incertae sedis</taxon>
        <taxon>Anabarilius</taxon>
    </lineage>
</organism>
<dbReference type="GO" id="GO:0007204">
    <property type="term" value="P:positive regulation of cytosolic calcium ion concentration"/>
    <property type="evidence" value="ECO:0007669"/>
    <property type="project" value="TreeGrafter"/>
</dbReference>
<keyword evidence="3" id="KW-1003">Cell membrane</keyword>
<dbReference type="FunFam" id="1.20.1070.10:FF:000163">
    <property type="entry name" value="Thromboxane A2 receptor"/>
    <property type="match status" value="1"/>
</dbReference>
<keyword evidence="6 14" id="KW-1133">Transmembrane helix</keyword>
<dbReference type="PRINTS" id="PR01788">
    <property type="entry name" value="PROSTANOIDR"/>
</dbReference>
<evidence type="ECO:0000256" key="1">
    <source>
        <dbReference type="ARBA" id="ARBA00004651"/>
    </source>
</evidence>
<dbReference type="PANTHER" id="PTHR11866">
    <property type="entry name" value="G-PROTEIN COUPLED RECEPTOR FAMILY 1 MEMBER"/>
    <property type="match status" value="1"/>
</dbReference>
<evidence type="ECO:0000256" key="11">
    <source>
        <dbReference type="ARBA" id="ARBA00023180"/>
    </source>
</evidence>
<dbReference type="Gene3D" id="1.20.1070.10">
    <property type="entry name" value="Rhodopsin 7-helix transmembrane proteins"/>
    <property type="match status" value="1"/>
</dbReference>
<keyword evidence="10 16" id="KW-0675">Receptor</keyword>
<dbReference type="GO" id="GO:0005886">
    <property type="term" value="C:plasma membrane"/>
    <property type="evidence" value="ECO:0007669"/>
    <property type="project" value="UniProtKB-SubCell"/>
</dbReference>
<dbReference type="InterPro" id="IPR017452">
    <property type="entry name" value="GPCR_Rhodpsn_7TM"/>
</dbReference>
<keyword evidence="12" id="KW-0807">Transducer</keyword>
<keyword evidence="9" id="KW-1015">Disulfide bond</keyword>
<keyword evidence="11" id="KW-0325">Glycoprotein</keyword>
<dbReference type="GO" id="GO:0007189">
    <property type="term" value="P:adenylate cyclase-activating G protein-coupled receptor signaling pathway"/>
    <property type="evidence" value="ECO:0007669"/>
    <property type="project" value="TreeGrafter"/>
</dbReference>
<comment type="caution">
    <text evidence="16">The sequence shown here is derived from an EMBL/GenBank/DDBJ whole genome shotgun (WGS) entry which is preliminary data.</text>
</comment>
<name>A0A3N0YNF9_ANAGA</name>
<feature type="transmembrane region" description="Helical" evidence="14">
    <location>
        <begin position="292"/>
        <end position="313"/>
    </location>
</feature>
<evidence type="ECO:0000256" key="7">
    <source>
        <dbReference type="ARBA" id="ARBA00023040"/>
    </source>
</evidence>
<keyword evidence="5 14" id="KW-0812">Transmembrane</keyword>
<dbReference type="PANTHER" id="PTHR11866:SF4">
    <property type="entry name" value="PROSTAGLANDIN F2-ALPHA RECEPTOR"/>
    <property type="match status" value="1"/>
</dbReference>
<evidence type="ECO:0000313" key="17">
    <source>
        <dbReference type="Proteomes" id="UP000281406"/>
    </source>
</evidence>
<gene>
    <name evidence="16" type="ORF">DPX16_16118</name>
</gene>
<sequence>MDAMPVSSAIMDITTEFLAVLNIAPKATMEVPRILRLVSSLADTLLMSVQAAGISVMVSSLGVSEVLPPSTVLPVTAMAILCVWVSYASSVSPETAAPDLVLPETVTSAYELSASSPICELPACPVTTTVVACELPVCLEMTTEVVPELPVCQDTTTVVIPKLSVCPFMTTEVIPEFLCEVPIMSYNGSANAGCLVSTEVCNGSCTKREVSVTSTAISMTVGIVSNTLALFILIKAYHRFRFKSKAAFLLLASGLVVTDFLGHLINGSLALYVYASQKAWETFDPHKSLCDFFGVCMAFFGLTPLLLGSLMAVERCIGVTRPLFHTTALGSHHVKSLLGLTWLLGLLVALLPILFQRSYQVQRSRSWCFFRLQGPRDWVDVLLAILFSVLGLLALFLSLVCNTMTFLALLRSRVHLDRDYNRHCRNTSHHSEMVCQLLAIMLVSCVCWGPILDDLDTRPLPGRFVTSLVDWNFLIIALMVVIHSVTKQVAVFMNESLNDFDERWNDGGIGVTGRGSFRFPGHIPFKEPLISSEKLVPDAFSGLGRLSTEGLFEAQLGMLAVGNAVTDSLCVTRGSFRGNASQNSCTSTGTRAFVYYWHSLRHVCGFIMSDSPQITGIVFSIQDHGEDQASYTHMLLVVRMATWNQILDPWVYILLRKAVLRRLFIMALRLCSSRFKFKFQWQGSTLESSTIEARSSVISRPDLICLDGPFLPDTFIQSAHLP</sequence>
<dbReference type="InterPro" id="IPR000276">
    <property type="entry name" value="GPCR_Rhodpsn"/>
</dbReference>
<keyword evidence="8 14" id="KW-0472">Membrane</keyword>
<evidence type="ECO:0000256" key="9">
    <source>
        <dbReference type="ARBA" id="ARBA00023157"/>
    </source>
</evidence>
<evidence type="ECO:0000256" key="12">
    <source>
        <dbReference type="ARBA" id="ARBA00023224"/>
    </source>
</evidence>
<reference evidence="16 17" key="1">
    <citation type="submission" date="2018-10" db="EMBL/GenBank/DDBJ databases">
        <title>Genome assembly for a Yunnan-Guizhou Plateau 3E fish, Anabarilius grahami (Regan), and its evolutionary and genetic applications.</title>
        <authorList>
            <person name="Jiang W."/>
        </authorList>
    </citation>
    <scope>NUCLEOTIDE SEQUENCE [LARGE SCALE GENOMIC DNA]</scope>
    <source>
        <strain evidence="16">AG-KIZ</strain>
        <tissue evidence="16">Muscle</tissue>
    </source>
</reference>
<feature type="transmembrane region" description="Helical" evidence="14">
    <location>
        <begin position="334"/>
        <end position="355"/>
    </location>
</feature>
<feature type="transmembrane region" description="Helical" evidence="14">
    <location>
        <begin position="431"/>
        <end position="451"/>
    </location>
</feature>
<evidence type="ECO:0000256" key="3">
    <source>
        <dbReference type="ARBA" id="ARBA00022475"/>
    </source>
</evidence>
<comment type="subcellular location">
    <subcellularLocation>
        <location evidence="1">Cell membrane</location>
        <topology evidence="1">Multi-pass membrane protein</topology>
    </subcellularLocation>
</comment>
<evidence type="ECO:0000256" key="5">
    <source>
        <dbReference type="ARBA" id="ARBA00022692"/>
    </source>
</evidence>